<sequence>MSFGITKTIPAKRGQAGADSLYNGSLTEFEFHMAGKPSKLNVGDYVYTIFGDQLIGRLKITELIGGALNPDSGKPRTLIMVACPGERFSQPVPRKGHRGTRYYDGADWQKS</sequence>
<evidence type="ECO:0000256" key="1">
    <source>
        <dbReference type="SAM" id="MobiDB-lite"/>
    </source>
</evidence>
<dbReference type="AlphaFoldDB" id="A0A3B0VSZ2"/>
<proteinExistence type="predicted"/>
<evidence type="ECO:0000313" key="2">
    <source>
        <dbReference type="EMBL" id="VAW43253.1"/>
    </source>
</evidence>
<feature type="region of interest" description="Disordered" evidence="1">
    <location>
        <begin position="89"/>
        <end position="111"/>
    </location>
</feature>
<gene>
    <name evidence="2" type="ORF">MNBD_CHLOROFLEXI01-3896</name>
</gene>
<reference evidence="2" key="1">
    <citation type="submission" date="2018-06" db="EMBL/GenBank/DDBJ databases">
        <authorList>
            <person name="Zhirakovskaya E."/>
        </authorList>
    </citation>
    <scope>NUCLEOTIDE SEQUENCE</scope>
</reference>
<accession>A0A3B0VSZ2</accession>
<dbReference type="EMBL" id="UOEU01001051">
    <property type="protein sequence ID" value="VAW43253.1"/>
    <property type="molecule type" value="Genomic_DNA"/>
</dbReference>
<organism evidence="2">
    <name type="scientific">hydrothermal vent metagenome</name>
    <dbReference type="NCBI Taxonomy" id="652676"/>
    <lineage>
        <taxon>unclassified sequences</taxon>
        <taxon>metagenomes</taxon>
        <taxon>ecological metagenomes</taxon>
    </lineage>
</organism>
<name>A0A3B0VSZ2_9ZZZZ</name>
<protein>
    <submittedName>
        <fullName evidence="2">Uncharacterized protein</fullName>
    </submittedName>
</protein>